<keyword evidence="8" id="KW-0675">Receptor</keyword>
<evidence type="ECO:0008006" key="11">
    <source>
        <dbReference type="Google" id="ProtNLM"/>
    </source>
</evidence>
<dbReference type="PANTHER" id="PTHR47986">
    <property type="entry name" value="OSJNBA0070M12.3 PROTEIN"/>
    <property type="match status" value="1"/>
</dbReference>
<keyword evidence="4" id="KW-0732">Signal</keyword>
<accession>A0A6B2LNV5</accession>
<evidence type="ECO:0000256" key="3">
    <source>
        <dbReference type="ARBA" id="ARBA00022692"/>
    </source>
</evidence>
<keyword evidence="5" id="KW-0677">Repeat</keyword>
<dbReference type="FunFam" id="3.80.10.10:FF:000129">
    <property type="entry name" value="Leucine-rich repeat receptor-like kinase"/>
    <property type="match status" value="1"/>
</dbReference>
<keyword evidence="7" id="KW-0472">Membrane</keyword>
<dbReference type="AlphaFoldDB" id="A0A6B2LNV5"/>
<evidence type="ECO:0000256" key="4">
    <source>
        <dbReference type="ARBA" id="ARBA00022729"/>
    </source>
</evidence>
<evidence type="ECO:0000313" key="10">
    <source>
        <dbReference type="EMBL" id="NDV38792.1"/>
    </source>
</evidence>
<keyword evidence="3" id="KW-0812">Transmembrane</keyword>
<keyword evidence="6" id="KW-1133">Transmembrane helix</keyword>
<dbReference type="PANTHER" id="PTHR47986:SF1">
    <property type="entry name" value="OS04G0685900 PROTEIN"/>
    <property type="match status" value="1"/>
</dbReference>
<dbReference type="EMBL" id="GIBP01009823">
    <property type="protein sequence ID" value="NDV38792.1"/>
    <property type="molecule type" value="Transcribed_RNA"/>
</dbReference>
<dbReference type="SUPFAM" id="SSF52058">
    <property type="entry name" value="L domain-like"/>
    <property type="match status" value="1"/>
</dbReference>
<comment type="subcellular location">
    <subcellularLocation>
        <location evidence="1">Membrane</location>
        <topology evidence="1">Single-pass membrane protein</topology>
    </subcellularLocation>
</comment>
<evidence type="ECO:0000256" key="2">
    <source>
        <dbReference type="ARBA" id="ARBA00022614"/>
    </source>
</evidence>
<evidence type="ECO:0000256" key="6">
    <source>
        <dbReference type="ARBA" id="ARBA00022989"/>
    </source>
</evidence>
<dbReference type="Pfam" id="PF13855">
    <property type="entry name" value="LRR_8"/>
    <property type="match status" value="1"/>
</dbReference>
<dbReference type="Gene3D" id="3.80.10.10">
    <property type="entry name" value="Ribonuclease Inhibitor"/>
    <property type="match status" value="1"/>
</dbReference>
<name>A0A6B2LNV5_9EUKA</name>
<dbReference type="InterPro" id="IPR032675">
    <property type="entry name" value="LRR_dom_sf"/>
</dbReference>
<sequence length="143" mass="15901">MVEFGNATHVEAWGMNSNWGLGDPCLNLWWGIICDANGSITEIRLLSNGLRGAIPASIEYLSSLTTIKLSSNHLYGTLPSSLQRMSALRWIDLSFNDYESIQLAPPPNLETLLLAWNPLRQLTMTRVPVNLGTLCVHTCWICD</sequence>
<dbReference type="GO" id="GO:0016020">
    <property type="term" value="C:membrane"/>
    <property type="evidence" value="ECO:0007669"/>
    <property type="project" value="UniProtKB-SubCell"/>
</dbReference>
<reference evidence="10" key="1">
    <citation type="journal article" date="2020" name="J. Eukaryot. Microbiol.">
        <title>De novo Sequencing, Assembly and Annotation of the Transcriptome for the Free-Living Testate Amoeba Arcella intermedia.</title>
        <authorList>
            <person name="Ribeiro G.M."/>
            <person name="Porfirio-Sousa A.L."/>
            <person name="Maurer-Alcala X.X."/>
            <person name="Katz L.A."/>
            <person name="Lahr D.J.G."/>
        </authorList>
    </citation>
    <scope>NUCLEOTIDE SEQUENCE</scope>
</reference>
<evidence type="ECO:0000256" key="5">
    <source>
        <dbReference type="ARBA" id="ARBA00022737"/>
    </source>
</evidence>
<evidence type="ECO:0000256" key="8">
    <source>
        <dbReference type="ARBA" id="ARBA00023170"/>
    </source>
</evidence>
<organism evidence="10">
    <name type="scientific">Arcella intermedia</name>
    <dbReference type="NCBI Taxonomy" id="1963864"/>
    <lineage>
        <taxon>Eukaryota</taxon>
        <taxon>Amoebozoa</taxon>
        <taxon>Tubulinea</taxon>
        <taxon>Elardia</taxon>
        <taxon>Arcellinida</taxon>
        <taxon>Sphaerothecina</taxon>
        <taxon>Arcellidae</taxon>
        <taxon>Arcella</taxon>
    </lineage>
</organism>
<protein>
    <recommendedName>
        <fullName evidence="11">Leucine-rich repeat-containing N-terminal plant-type domain-containing protein</fullName>
    </recommendedName>
</protein>
<proteinExistence type="predicted"/>
<keyword evidence="2" id="KW-0433">Leucine-rich repeat</keyword>
<evidence type="ECO:0000256" key="7">
    <source>
        <dbReference type="ARBA" id="ARBA00023136"/>
    </source>
</evidence>
<dbReference type="InterPro" id="IPR001611">
    <property type="entry name" value="Leu-rich_rpt"/>
</dbReference>
<dbReference type="InterPro" id="IPR052422">
    <property type="entry name" value="Auxin_Ser/Thr_Kinase"/>
</dbReference>
<evidence type="ECO:0000256" key="1">
    <source>
        <dbReference type="ARBA" id="ARBA00004167"/>
    </source>
</evidence>
<keyword evidence="9" id="KW-0325">Glycoprotein</keyword>
<evidence type="ECO:0000256" key="9">
    <source>
        <dbReference type="ARBA" id="ARBA00023180"/>
    </source>
</evidence>